<feature type="domain" description="YTH" evidence="7">
    <location>
        <begin position="488"/>
        <end position="629"/>
    </location>
</feature>
<evidence type="ECO:0000256" key="3">
    <source>
        <dbReference type="ARBA" id="ARBA00022884"/>
    </source>
</evidence>
<dbReference type="GO" id="GO:0005737">
    <property type="term" value="C:cytoplasm"/>
    <property type="evidence" value="ECO:0007669"/>
    <property type="project" value="UniProtKB-SubCell"/>
</dbReference>
<protein>
    <recommendedName>
        <fullName evidence="4">YTH domain-containing family protein</fullName>
    </recommendedName>
</protein>
<keyword evidence="2" id="KW-0963">Cytoplasm</keyword>
<evidence type="ECO:0000256" key="4">
    <source>
        <dbReference type="RuleBase" id="RU369095"/>
    </source>
</evidence>
<evidence type="ECO:0000313" key="9">
    <source>
        <dbReference type="Proteomes" id="UP000230069"/>
    </source>
</evidence>
<dbReference type="EMBL" id="KZ305047">
    <property type="protein sequence ID" value="PIA37592.1"/>
    <property type="molecule type" value="Genomic_DNA"/>
</dbReference>
<evidence type="ECO:0000259" key="7">
    <source>
        <dbReference type="PROSITE" id="PS50882"/>
    </source>
</evidence>
<dbReference type="OrthoDB" id="306690at2759"/>
<keyword evidence="9" id="KW-1185">Reference proteome</keyword>
<dbReference type="Gene3D" id="3.10.590.10">
    <property type="entry name" value="ph1033 like domains"/>
    <property type="match status" value="1"/>
</dbReference>
<evidence type="ECO:0000256" key="5">
    <source>
        <dbReference type="SAM" id="MobiDB-lite"/>
    </source>
</evidence>
<dbReference type="GO" id="GO:1990247">
    <property type="term" value="F:N6-methyladenosine-containing RNA reader activity"/>
    <property type="evidence" value="ECO:0007669"/>
    <property type="project" value="UniProtKB-UniRule"/>
</dbReference>
<dbReference type="PANTHER" id="PTHR12357">
    <property type="entry name" value="YTH YT521-B HOMOLOGY DOMAIN-CONTAINING"/>
    <property type="match status" value="1"/>
</dbReference>
<name>A0A2G5D249_AQUCA</name>
<keyword evidence="3 4" id="KW-0694">RNA-binding</keyword>
<keyword evidence="6" id="KW-0472">Membrane</keyword>
<feature type="region of interest" description="Disordered" evidence="5">
    <location>
        <begin position="325"/>
        <end position="345"/>
    </location>
</feature>
<dbReference type="InterPro" id="IPR045168">
    <property type="entry name" value="YTH_prot"/>
</dbReference>
<feature type="transmembrane region" description="Helical" evidence="6">
    <location>
        <begin position="671"/>
        <end position="690"/>
    </location>
</feature>
<evidence type="ECO:0000256" key="2">
    <source>
        <dbReference type="ARBA" id="ARBA00022490"/>
    </source>
</evidence>
<dbReference type="InterPro" id="IPR007275">
    <property type="entry name" value="YTH_domain"/>
</dbReference>
<dbReference type="Pfam" id="PF04146">
    <property type="entry name" value="YTH"/>
    <property type="match status" value="1"/>
</dbReference>
<dbReference type="FunFam" id="3.10.590.10:FF:000001">
    <property type="entry name" value="YTH domain family 1, isoform CRA_a"/>
    <property type="match status" value="1"/>
</dbReference>
<comment type="function">
    <text evidence="4">Specifically recognizes and binds N6-methyladenosine (m6A)-containing RNAs, and regulates mRNA stability. M6A is a modification present at internal sites of mRNAs and some non-coding RNAs and plays a role in mRNA stability and processing.</text>
</comment>
<dbReference type="GO" id="GO:0003729">
    <property type="term" value="F:mRNA binding"/>
    <property type="evidence" value="ECO:0007669"/>
    <property type="project" value="UniProtKB-UniRule"/>
</dbReference>
<keyword evidence="6" id="KW-0812">Transmembrane</keyword>
<feature type="compositionally biased region" description="Low complexity" evidence="5">
    <location>
        <begin position="327"/>
        <end position="341"/>
    </location>
</feature>
<gene>
    <name evidence="8" type="ORF">AQUCO_03000273v1</name>
</gene>
<organism evidence="8 9">
    <name type="scientific">Aquilegia coerulea</name>
    <name type="common">Rocky mountain columbine</name>
    <dbReference type="NCBI Taxonomy" id="218851"/>
    <lineage>
        <taxon>Eukaryota</taxon>
        <taxon>Viridiplantae</taxon>
        <taxon>Streptophyta</taxon>
        <taxon>Embryophyta</taxon>
        <taxon>Tracheophyta</taxon>
        <taxon>Spermatophyta</taxon>
        <taxon>Magnoliopsida</taxon>
        <taxon>Ranunculales</taxon>
        <taxon>Ranunculaceae</taxon>
        <taxon>Thalictroideae</taxon>
        <taxon>Aquilegia</taxon>
    </lineage>
</organism>
<dbReference type="CDD" id="cd21134">
    <property type="entry name" value="YTH"/>
    <property type="match status" value="1"/>
</dbReference>
<evidence type="ECO:0000313" key="8">
    <source>
        <dbReference type="EMBL" id="PIA37592.1"/>
    </source>
</evidence>
<sequence>LNTVPFYLDFLNLSNYLSLLPIRRLFCSFSLSFSLPSFFRSRSFSALRRFLFPNPDPFFFFFFIFFNRFEFIEIFRSLELQKQRFFCFFRNNSSFELEKGEGNQGFFFGDFWCDMATKTRSEKPIEEALKNLKVDPSSKLSDANLDSSKDWSPSEATSCISSGDLTGSVKESELDHEYLVSDQGLYYPPGSYYGYYYPGYEGSVGEVDDQGYVLSNDGLEIQYPAMQGDNGSLVYYMPGYQPGYVPYNPYIPTGTIGIDGQYMSQQSYMLGSMSPQSISPGYYPNPLSYGSETMQSYIWDPSFQVGDVSQGNGYGAFPAVGTKPSVPSRTITPKSTPSKSSKYPEMKVPSALDVSSGPGILNELKPANKAAAVLSKSYFPLTKYQCSNQTKGGLLYPNNSANFKANIRGWGPEKLKTRGKANGVGDFDMLNEQNRGPRTNSTKNNVVSGVDPAVSLVTEGTDNKNSSTTVIRRDEYNLPDFSTKYDRALFFVIKSYSEDDIHKSIKYNVWASTPNGNKRLDSAYQDAQEKMGQKGSKCPVFLFFSVNASGQFCGVAEMIGRVDFNKNMDFWQQDKWNGFFPVKWHIIKDVPNPHFRHIILENNDNKPVTNSRDTQEVKFPQGLEMLNVFKNYLFKTSILDDFAFYESRQKVMQDKRIRTQMPRLAQFQVMVFYYSVCVVFSFVFYCYIYLEK</sequence>
<dbReference type="AlphaFoldDB" id="A0A2G5D249"/>
<evidence type="ECO:0000256" key="1">
    <source>
        <dbReference type="ARBA" id="ARBA00004496"/>
    </source>
</evidence>
<reference evidence="8 9" key="1">
    <citation type="submission" date="2017-09" db="EMBL/GenBank/DDBJ databases">
        <title>WGS assembly of Aquilegia coerulea Goldsmith.</title>
        <authorList>
            <person name="Hodges S."/>
            <person name="Kramer E."/>
            <person name="Nordborg M."/>
            <person name="Tomkins J."/>
            <person name="Borevitz J."/>
            <person name="Derieg N."/>
            <person name="Yan J."/>
            <person name="Mihaltcheva S."/>
            <person name="Hayes R.D."/>
            <person name="Rokhsar D."/>
        </authorList>
    </citation>
    <scope>NUCLEOTIDE SEQUENCE [LARGE SCALE GENOMIC DNA]</scope>
    <source>
        <strain evidence="9">cv. Goldsmith</strain>
    </source>
</reference>
<feature type="compositionally biased region" description="Polar residues" evidence="5">
    <location>
        <begin position="431"/>
        <end position="447"/>
    </location>
</feature>
<comment type="subcellular location">
    <subcellularLocation>
        <location evidence="1">Cytoplasm</location>
    </subcellularLocation>
</comment>
<dbReference type="PANTHER" id="PTHR12357:SF127">
    <property type="entry name" value="YTH DOMAIN-CONTAINING FAMILY PROTEIN"/>
    <property type="match status" value="1"/>
</dbReference>
<proteinExistence type="inferred from homology"/>
<dbReference type="GO" id="GO:0061157">
    <property type="term" value="P:mRNA destabilization"/>
    <property type="evidence" value="ECO:0007669"/>
    <property type="project" value="TreeGrafter"/>
</dbReference>
<dbReference type="PROSITE" id="PS50882">
    <property type="entry name" value="YTH"/>
    <property type="match status" value="1"/>
</dbReference>
<feature type="region of interest" description="Disordered" evidence="5">
    <location>
        <begin position="423"/>
        <end position="447"/>
    </location>
</feature>
<evidence type="ECO:0000256" key="6">
    <source>
        <dbReference type="SAM" id="Phobius"/>
    </source>
</evidence>
<keyword evidence="6" id="KW-1133">Transmembrane helix</keyword>
<accession>A0A2G5D249</accession>
<feature type="non-terminal residue" evidence="8">
    <location>
        <position position="1"/>
    </location>
</feature>
<comment type="similarity">
    <text evidence="4">Belongs to the YTHDF family.</text>
</comment>
<dbReference type="Proteomes" id="UP000230069">
    <property type="component" value="Unassembled WGS sequence"/>
</dbReference>